<gene>
    <name evidence="2" type="ORF">I5803_09965</name>
</gene>
<dbReference type="Proteomes" id="UP000651050">
    <property type="component" value="Unassembled WGS sequence"/>
</dbReference>
<comment type="caution">
    <text evidence="2">The sequence shown here is derived from an EMBL/GenBank/DDBJ whole genome shotgun (WGS) entry which is preliminary data.</text>
</comment>
<sequence>MNHPQDPSNANAPQAEHGAKSEVTWDNGQGRQPYANQGTEEIPPAAGGEAEEGDRGEQSGRTLEQLAAARGKP</sequence>
<reference evidence="2" key="1">
    <citation type="submission" date="2020-11" db="EMBL/GenBank/DDBJ databases">
        <title>Bacterial whole genome sequence for Caenimonas sp. DR4.4.</title>
        <authorList>
            <person name="Le V."/>
            <person name="Ko S.-R."/>
            <person name="Ahn C.-Y."/>
            <person name="Oh H.-M."/>
        </authorList>
    </citation>
    <scope>NUCLEOTIDE SEQUENCE</scope>
    <source>
        <strain evidence="2">DR4.4</strain>
    </source>
</reference>
<protein>
    <submittedName>
        <fullName evidence="2">Uncharacterized protein</fullName>
    </submittedName>
</protein>
<dbReference type="AlphaFoldDB" id="A0A931H4H7"/>
<proteinExistence type="predicted"/>
<dbReference type="RefSeq" id="WP_196986215.1">
    <property type="nucleotide sequence ID" value="NZ_JADWYS010000001.1"/>
</dbReference>
<evidence type="ECO:0000313" key="2">
    <source>
        <dbReference type="EMBL" id="MBG9388347.1"/>
    </source>
</evidence>
<evidence type="ECO:0000313" key="3">
    <source>
        <dbReference type="Proteomes" id="UP000651050"/>
    </source>
</evidence>
<feature type="region of interest" description="Disordered" evidence="1">
    <location>
        <begin position="1"/>
        <end position="73"/>
    </location>
</feature>
<evidence type="ECO:0000256" key="1">
    <source>
        <dbReference type="SAM" id="MobiDB-lite"/>
    </source>
</evidence>
<accession>A0A931H4H7</accession>
<name>A0A931H4H7_9BURK</name>
<keyword evidence="3" id="KW-1185">Reference proteome</keyword>
<dbReference type="EMBL" id="JADWYS010000001">
    <property type="protein sequence ID" value="MBG9388347.1"/>
    <property type="molecule type" value="Genomic_DNA"/>
</dbReference>
<organism evidence="2 3">
    <name type="scientific">Caenimonas aquaedulcis</name>
    <dbReference type="NCBI Taxonomy" id="2793270"/>
    <lineage>
        <taxon>Bacteria</taxon>
        <taxon>Pseudomonadati</taxon>
        <taxon>Pseudomonadota</taxon>
        <taxon>Betaproteobacteria</taxon>
        <taxon>Burkholderiales</taxon>
        <taxon>Comamonadaceae</taxon>
        <taxon>Caenimonas</taxon>
    </lineage>
</organism>
<feature type="compositionally biased region" description="Polar residues" evidence="1">
    <location>
        <begin position="1"/>
        <end position="12"/>
    </location>
</feature>
<feature type="compositionally biased region" description="Polar residues" evidence="1">
    <location>
        <begin position="24"/>
        <end position="39"/>
    </location>
</feature>